<keyword evidence="2" id="KW-1185">Reference proteome</keyword>
<protein>
    <submittedName>
        <fullName evidence="1">Uncharacterized protein</fullName>
    </submittedName>
</protein>
<dbReference type="Proteomes" id="UP000192660">
    <property type="component" value="Unassembled WGS sequence"/>
</dbReference>
<accession>A0A1W1WP16</accession>
<sequence>MRKVQAAIGSEKDFEFDVVGDLDEVSNGQG</sequence>
<proteinExistence type="predicted"/>
<reference evidence="2" key="1">
    <citation type="submission" date="2017-04" db="EMBL/GenBank/DDBJ databases">
        <authorList>
            <person name="Varghese N."/>
            <person name="Submissions S."/>
        </authorList>
    </citation>
    <scope>NUCLEOTIDE SEQUENCE [LARGE SCALE GENOMIC DNA]</scope>
    <source>
        <strain evidence="2">DSM 9293</strain>
    </source>
</reference>
<name>A0A1W1WP16_SULTA</name>
<evidence type="ECO:0000313" key="2">
    <source>
        <dbReference type="Proteomes" id="UP000192660"/>
    </source>
</evidence>
<gene>
    <name evidence="1" type="ORF">SAMN00768000_3618</name>
</gene>
<dbReference type="EMBL" id="FWWY01000002">
    <property type="protein sequence ID" value="SMC08051.1"/>
    <property type="molecule type" value="Genomic_DNA"/>
</dbReference>
<organism evidence="1 2">
    <name type="scientific">Sulfobacillus thermosulfidooxidans (strain DSM 9293 / VKM B-1269 / AT-1)</name>
    <dbReference type="NCBI Taxonomy" id="929705"/>
    <lineage>
        <taxon>Bacteria</taxon>
        <taxon>Bacillati</taxon>
        <taxon>Bacillota</taxon>
        <taxon>Clostridia</taxon>
        <taxon>Eubacteriales</taxon>
        <taxon>Clostridiales Family XVII. Incertae Sedis</taxon>
        <taxon>Sulfobacillus</taxon>
    </lineage>
</organism>
<dbReference type="AlphaFoldDB" id="A0A1W1WP16"/>
<evidence type="ECO:0000313" key="1">
    <source>
        <dbReference type="EMBL" id="SMC08051.1"/>
    </source>
</evidence>